<evidence type="ECO:0000256" key="3">
    <source>
        <dbReference type="ARBA" id="ARBA00022723"/>
    </source>
</evidence>
<keyword evidence="9 13" id="KW-1015">Disulfide bond</keyword>
<accession>A0A7D9H5D6</accession>
<feature type="binding site" description="axial binding residue" evidence="12">
    <location>
        <position position="648"/>
    </location>
    <ligand>
        <name>heme c</name>
        <dbReference type="ChEBI" id="CHEBI:61717"/>
    </ligand>
    <ligandPart>
        <name>Fe</name>
        <dbReference type="ChEBI" id="CHEBI:18248"/>
    </ligandPart>
</feature>
<dbReference type="CDD" id="cd10279">
    <property type="entry name" value="PQQ_ADH_II"/>
    <property type="match status" value="1"/>
</dbReference>
<dbReference type="InterPro" id="IPR001479">
    <property type="entry name" value="Quinoprotein_DH_CS"/>
</dbReference>
<organism evidence="15">
    <name type="scientific">uncultured Woeseiaceae bacterium</name>
    <dbReference type="NCBI Taxonomy" id="1983305"/>
    <lineage>
        <taxon>Bacteria</taxon>
        <taxon>Pseudomonadati</taxon>
        <taxon>Pseudomonadota</taxon>
        <taxon>Gammaproteobacteria</taxon>
        <taxon>Woeseiales</taxon>
        <taxon>Woeseiaceae</taxon>
        <taxon>environmental samples</taxon>
    </lineage>
</organism>
<dbReference type="EC" id="1.1.9.1" evidence="15"/>
<dbReference type="InterPro" id="IPR011047">
    <property type="entry name" value="Quinoprotein_ADH-like_sf"/>
</dbReference>
<dbReference type="InterPro" id="IPR002372">
    <property type="entry name" value="PQQ_rpt_dom"/>
</dbReference>
<feature type="binding site" description="axial binding residue" evidence="12">
    <location>
        <position position="687"/>
    </location>
    <ligand>
        <name>heme c</name>
        <dbReference type="ChEBI" id="CHEBI:61717"/>
    </ligand>
    <ligandPart>
        <name>Fe</name>
        <dbReference type="ChEBI" id="CHEBI:18248"/>
    </ligandPart>
</feature>
<keyword evidence="8 12" id="KW-0408">Iron</keyword>
<dbReference type="SMART" id="SM00564">
    <property type="entry name" value="PQQ"/>
    <property type="match status" value="4"/>
</dbReference>
<sequence>MGTRRVAFAETLALVWVIAILSGCQRQESPQPAVVEPETQAEATGPAWVDARRIANADSEPHNWLAHGRTWSEQRYSPLNEINESNVSELGLAWYFDLDTARGQQASPIVVDGVMYTTSAWSKVQVLDAASGQLKWQYDPEVPKEWDVKTCCGVQNRGVAVWKGRVFVGTIDGRLIALNAETGELEWDVQTTDRNEGYSITGAPRVFGDKVVIGNGGAEYGVRGYVTAYDTETGEQAWRFYIVPGDPADAFENEAMEMAAKTWTGEWWKEGGGGTAWDSFAYDEKRDLLYIGTGNGAPWSRAERSPDGGDNLFLASIVAVRGETGEYVWHYQTVPGDTWDYTAVQQMILAELEIDGLKRDVIMQAPKNGFFYVLDRETGELLSAENIMPVNWATHVDMETGRPVEVQGARYDETGSAMKITPGPAGAHSWHPMSYSPDTGLVYIPAKQEPFIYRHDPNYEAQAIGMNIGVNFWDPVEEINELPPEWGPEYQGHLLAWNPVTQEEVWRATQTTSENGGVLSTAGGLVFQGNSDGEMVAYDDATGARLWSAPTQTAIIAPPVTYSINGEQHLVVVAGWGGIAALFLGPIVNHDGTKRNVSRVLAFKLGGEAELPALPEKLAAPPPANDFGSESQVQAGAAHYTRICSVCHGVAAISGGVLPDLRHSAFAGDAAAWRDVVIEGALQDRGMVSFAPIFSDDDVEAIRAFVVRQANVASD</sequence>
<dbReference type="NCBIfam" id="TIGR03075">
    <property type="entry name" value="PQQ_enz_alc_DH"/>
    <property type="match status" value="1"/>
</dbReference>
<dbReference type="PANTHER" id="PTHR32303">
    <property type="entry name" value="QUINOPROTEIN ALCOHOL DEHYDROGENASE (CYTOCHROME C)"/>
    <property type="match status" value="1"/>
</dbReference>
<evidence type="ECO:0000256" key="2">
    <source>
        <dbReference type="ARBA" id="ARBA00022617"/>
    </source>
</evidence>
<feature type="binding site" description="covalent" evidence="11">
    <location>
        <position position="647"/>
    </location>
    <ligand>
        <name>heme c</name>
        <dbReference type="ChEBI" id="CHEBI:61717"/>
    </ligand>
</feature>
<dbReference type="GO" id="GO:0005509">
    <property type="term" value="F:calcium ion binding"/>
    <property type="evidence" value="ECO:0007669"/>
    <property type="project" value="InterPro"/>
</dbReference>
<dbReference type="InterPro" id="IPR036909">
    <property type="entry name" value="Cyt_c-like_dom_sf"/>
</dbReference>
<evidence type="ECO:0000256" key="8">
    <source>
        <dbReference type="ARBA" id="ARBA00023004"/>
    </source>
</evidence>
<feature type="binding site" evidence="11">
    <location>
        <position position="201"/>
    </location>
    <ligand>
        <name>pyrroloquinoline quinone</name>
        <dbReference type="ChEBI" id="CHEBI:58442"/>
    </ligand>
</feature>
<feature type="binding site" evidence="11">
    <location>
        <position position="367"/>
    </location>
    <ligand>
        <name>pyrroloquinoline quinone</name>
        <dbReference type="ChEBI" id="CHEBI:58442"/>
    </ligand>
</feature>
<feature type="binding site" evidence="11">
    <location>
        <position position="157"/>
    </location>
    <ligand>
        <name>pyrroloquinoline quinone</name>
        <dbReference type="ChEBI" id="CHEBI:58442"/>
    </ligand>
</feature>
<protein>
    <submittedName>
        <fullName evidence="15">Quinohemoprotein alcohol dehydrogenase ADH IIB</fullName>
        <ecNumber evidence="15">1.1.9.1</ecNumber>
    </submittedName>
</protein>
<dbReference type="PROSITE" id="PS51007">
    <property type="entry name" value="CYTC"/>
    <property type="match status" value="1"/>
</dbReference>
<evidence type="ECO:0000259" key="14">
    <source>
        <dbReference type="PROSITE" id="PS51007"/>
    </source>
</evidence>
<evidence type="ECO:0000256" key="6">
    <source>
        <dbReference type="ARBA" id="ARBA00022891"/>
    </source>
</evidence>
<feature type="disulfide bond" evidence="13">
    <location>
        <begin position="151"/>
        <end position="152"/>
    </location>
</feature>
<dbReference type="PROSITE" id="PS00364">
    <property type="entry name" value="BACTERIAL_PQQ_2"/>
    <property type="match status" value="1"/>
</dbReference>
<dbReference type="GO" id="GO:0016614">
    <property type="term" value="F:oxidoreductase activity, acting on CH-OH group of donors"/>
    <property type="evidence" value="ECO:0007669"/>
    <property type="project" value="InterPro"/>
</dbReference>
<dbReference type="Gene3D" id="2.140.10.10">
    <property type="entry name" value="Quinoprotein alcohol dehydrogenase-like superfamily"/>
    <property type="match status" value="1"/>
</dbReference>
<dbReference type="Pfam" id="PF13442">
    <property type="entry name" value="Cytochrome_CBB3"/>
    <property type="match status" value="1"/>
</dbReference>
<feature type="binding site" evidence="11">
    <location>
        <position position="275"/>
    </location>
    <ligand>
        <name>pyrroloquinoline quinone</name>
        <dbReference type="ChEBI" id="CHEBI:58442"/>
    </ligand>
</feature>
<evidence type="ECO:0000256" key="4">
    <source>
        <dbReference type="ARBA" id="ARBA00022729"/>
    </source>
</evidence>
<keyword evidence="6 11" id="KW-0634">PQQ</keyword>
<keyword evidence="4" id="KW-0732">Signal</keyword>
<evidence type="ECO:0000256" key="5">
    <source>
        <dbReference type="ARBA" id="ARBA00022837"/>
    </source>
</evidence>
<evidence type="ECO:0000313" key="15">
    <source>
        <dbReference type="EMBL" id="VUX56266.1"/>
    </source>
</evidence>
<evidence type="ECO:0000256" key="13">
    <source>
        <dbReference type="PIRSR" id="PIRSR617512-4"/>
    </source>
</evidence>
<comment type="cofactor">
    <cofactor evidence="11">
        <name>pyrroloquinoline quinone</name>
        <dbReference type="ChEBI" id="CHEBI:58442"/>
    </cofactor>
    <text evidence="11">Binds 1 PQQ group per subunit.</text>
</comment>
<comment type="cofactor">
    <cofactor evidence="11">
        <name>heme c</name>
        <dbReference type="ChEBI" id="CHEBI:61717"/>
    </cofactor>
    <text evidence="11">Binds 1 heme c group per subunit.</text>
</comment>
<comment type="similarity">
    <text evidence="1">Belongs to the bacterial PQQ dehydrogenase family.</text>
</comment>
<feature type="domain" description="Cytochrome c" evidence="14">
    <location>
        <begin position="631"/>
        <end position="710"/>
    </location>
</feature>
<feature type="binding site" evidence="11">
    <location>
        <position position="579"/>
    </location>
    <ligand>
        <name>pyrroloquinoline quinone</name>
        <dbReference type="ChEBI" id="CHEBI:58442"/>
    </ligand>
</feature>
<feature type="active site" description="Proton acceptor" evidence="10">
    <location>
        <position position="340"/>
    </location>
</feature>
<reference evidence="15" key="1">
    <citation type="submission" date="2019-07" db="EMBL/GenBank/DDBJ databases">
        <authorList>
            <person name="Weber M."/>
            <person name="Kostadinov I."/>
            <person name="Kostadinov D I."/>
        </authorList>
    </citation>
    <scope>NUCLEOTIDE SEQUENCE</scope>
    <source>
        <strain evidence="15">Gfbio:sag-sample-m06:053724c1-46a9-4a36-b237-ea2bf867836b</strain>
    </source>
</reference>
<keyword evidence="7 15" id="KW-0560">Oxidoreductase</keyword>
<keyword evidence="3 12" id="KW-0479">Metal-binding</keyword>
<evidence type="ECO:0000256" key="9">
    <source>
        <dbReference type="ARBA" id="ARBA00023157"/>
    </source>
</evidence>
<name>A0A7D9H5D6_9GAMM</name>
<dbReference type="GO" id="GO:0020037">
    <property type="term" value="F:heme binding"/>
    <property type="evidence" value="ECO:0007669"/>
    <property type="project" value="InterPro"/>
</dbReference>
<keyword evidence="2 11" id="KW-0349">Heme</keyword>
<evidence type="ECO:0000256" key="12">
    <source>
        <dbReference type="PIRSR" id="PIRSR617512-3"/>
    </source>
</evidence>
<dbReference type="Gene3D" id="1.10.760.10">
    <property type="entry name" value="Cytochrome c-like domain"/>
    <property type="match status" value="1"/>
</dbReference>
<dbReference type="InterPro" id="IPR018391">
    <property type="entry name" value="PQQ_b-propeller_rpt"/>
</dbReference>
<feature type="binding site" evidence="11">
    <location>
        <begin position="217"/>
        <end position="218"/>
    </location>
    <ligand>
        <name>pyrroloquinoline quinone</name>
        <dbReference type="ChEBI" id="CHEBI:58442"/>
    </ligand>
</feature>
<proteinExistence type="inferred from homology"/>
<evidence type="ECO:0000256" key="1">
    <source>
        <dbReference type="ARBA" id="ARBA00008156"/>
    </source>
</evidence>
<dbReference type="AlphaFoldDB" id="A0A7D9H5D6"/>
<dbReference type="InterPro" id="IPR009056">
    <property type="entry name" value="Cyt_c-like_dom"/>
</dbReference>
<evidence type="ECO:0000256" key="11">
    <source>
        <dbReference type="PIRSR" id="PIRSR617512-2"/>
    </source>
</evidence>
<comment type="cofactor">
    <cofactor evidence="12">
        <name>Ca(2+)</name>
        <dbReference type="ChEBI" id="CHEBI:29108"/>
    </cofactor>
    <text evidence="12">Binds 1 Ca(2+) ion per subunit.</text>
</comment>
<dbReference type="SUPFAM" id="SSF50998">
    <property type="entry name" value="Quinoprotein alcohol dehydrogenase-like"/>
    <property type="match status" value="1"/>
</dbReference>
<feature type="binding site" evidence="12">
    <location>
        <position position="340"/>
    </location>
    <ligand>
        <name>Ca(2+)</name>
        <dbReference type="ChEBI" id="CHEBI:29108"/>
    </ligand>
</feature>
<dbReference type="SUPFAM" id="SSF46626">
    <property type="entry name" value="Cytochrome c"/>
    <property type="match status" value="1"/>
</dbReference>
<keyword evidence="5 12" id="KW-0106">Calcium</keyword>
<dbReference type="InterPro" id="IPR017512">
    <property type="entry name" value="PQQ_MeOH/EtOH_DH"/>
</dbReference>
<dbReference type="Pfam" id="PF01011">
    <property type="entry name" value="PQQ"/>
    <property type="match status" value="2"/>
</dbReference>
<evidence type="ECO:0000256" key="10">
    <source>
        <dbReference type="PIRSR" id="PIRSR617512-1"/>
    </source>
</evidence>
<evidence type="ECO:0000256" key="7">
    <source>
        <dbReference type="ARBA" id="ARBA00023002"/>
    </source>
</evidence>
<gene>
    <name evidence="15" type="primary">qbdA</name>
    <name evidence="15" type="ORF">JTBM06_V1_490002</name>
</gene>
<dbReference type="GO" id="GO:0016020">
    <property type="term" value="C:membrane"/>
    <property type="evidence" value="ECO:0007669"/>
    <property type="project" value="InterPro"/>
</dbReference>
<dbReference type="PROSITE" id="PS51257">
    <property type="entry name" value="PROKAR_LIPOPROTEIN"/>
    <property type="match status" value="1"/>
</dbReference>
<feature type="binding site" evidence="12">
    <location>
        <position position="219"/>
    </location>
    <ligand>
        <name>Ca(2+)</name>
        <dbReference type="ChEBI" id="CHEBI:29108"/>
    </ligand>
</feature>
<feature type="binding site" description="covalent" evidence="11">
    <location>
        <position position="644"/>
    </location>
    <ligand>
        <name>heme c</name>
        <dbReference type="ChEBI" id="CHEBI:61717"/>
    </ligand>
</feature>
<feature type="binding site" evidence="12">
    <location>
        <position position="295"/>
    </location>
    <ligand>
        <name>Ca(2+)</name>
        <dbReference type="ChEBI" id="CHEBI:29108"/>
    </ligand>
</feature>
<dbReference type="GO" id="GO:0009055">
    <property type="term" value="F:electron transfer activity"/>
    <property type="evidence" value="ECO:0007669"/>
    <property type="project" value="InterPro"/>
</dbReference>
<dbReference type="EMBL" id="LR633967">
    <property type="protein sequence ID" value="VUX56266.1"/>
    <property type="molecule type" value="Genomic_DNA"/>
</dbReference>
<dbReference type="GO" id="GO:0030288">
    <property type="term" value="C:outer membrane-bounded periplasmic space"/>
    <property type="evidence" value="ECO:0007669"/>
    <property type="project" value="InterPro"/>
</dbReference>